<evidence type="ECO:0000313" key="2">
    <source>
        <dbReference type="EMBL" id="KTD64655.1"/>
    </source>
</evidence>
<reference evidence="2 3" key="1">
    <citation type="submission" date="2015-11" db="EMBL/GenBank/DDBJ databases">
        <title>Genomic analysis of 38 Legionella species identifies large and diverse effector repertoires.</title>
        <authorList>
            <person name="Burstein D."/>
            <person name="Amaro F."/>
            <person name="Zusman T."/>
            <person name="Lifshitz Z."/>
            <person name="Cohen O."/>
            <person name="Gilbert J.A."/>
            <person name="Pupko T."/>
            <person name="Shuman H.A."/>
            <person name="Segal G."/>
        </authorList>
    </citation>
    <scope>NUCLEOTIDE SEQUENCE [LARGE SCALE GENOMIC DNA]</scope>
    <source>
        <strain evidence="2 3">Mt.St.Helens-9</strain>
    </source>
</reference>
<dbReference type="AlphaFoldDB" id="A0A0W0Z6V6"/>
<accession>A0A0W0Z6V6</accession>
<dbReference type="STRING" id="452.Lspi_0822"/>
<evidence type="ECO:0000313" key="3">
    <source>
        <dbReference type="Proteomes" id="UP000054877"/>
    </source>
</evidence>
<comment type="caution">
    <text evidence="2">The sequence shown here is derived from an EMBL/GenBank/DDBJ whole genome shotgun (WGS) entry which is preliminary data.</text>
</comment>
<feature type="domain" description="PHA accumulation regulator DNA-binding N-terminal" evidence="1">
    <location>
        <begin position="16"/>
        <end position="74"/>
    </location>
</feature>
<dbReference type="Proteomes" id="UP000054877">
    <property type="component" value="Unassembled WGS sequence"/>
</dbReference>
<protein>
    <submittedName>
        <fullName evidence="2">Putative Polyhydroxyalkanoate synthesis repressor PhaR</fullName>
    </submittedName>
</protein>
<dbReference type="Pfam" id="PF07879">
    <property type="entry name" value="PHB_acc_N"/>
    <property type="match status" value="1"/>
</dbReference>
<name>A0A0W0Z6V6_LEGSP</name>
<gene>
    <name evidence="2" type="ORF">Lspi_0822</name>
</gene>
<evidence type="ECO:0000259" key="1">
    <source>
        <dbReference type="Pfam" id="PF07879"/>
    </source>
</evidence>
<dbReference type="EMBL" id="LNYX01000012">
    <property type="protein sequence ID" value="KTD64655.1"/>
    <property type="molecule type" value="Genomic_DNA"/>
</dbReference>
<dbReference type="InterPro" id="IPR012909">
    <property type="entry name" value="PHA_DNA-bd_N"/>
</dbReference>
<proteinExistence type="predicted"/>
<keyword evidence="3" id="KW-1185">Reference proteome</keyword>
<dbReference type="PATRIC" id="fig|452.5.peg.900"/>
<organism evidence="2 3">
    <name type="scientific">Legionella spiritensis</name>
    <dbReference type="NCBI Taxonomy" id="452"/>
    <lineage>
        <taxon>Bacteria</taxon>
        <taxon>Pseudomonadati</taxon>
        <taxon>Pseudomonadota</taxon>
        <taxon>Gammaproteobacteria</taxon>
        <taxon>Legionellales</taxon>
        <taxon>Legionellaceae</taxon>
        <taxon>Legionella</taxon>
    </lineage>
</organism>
<sequence length="148" mass="17347">MVGLQDIVQANNMTILIKKYKNRRLYDTEKSQYITVEELQRYVLDGTAFRVEDSVSNNDITNATLLQIFVEMESGASQFLSSEMLRQLIILAHHPMSQSFKQMLEQFFVTMEKSLQVNPYLNEFKQANDAWSQQMQQIVKQWQGLFKP</sequence>